<keyword evidence="6" id="KW-1185">Reference proteome</keyword>
<organism evidence="5 6">
    <name type="scientific">Corynebacterium tuberculostearicum</name>
    <dbReference type="NCBI Taxonomy" id="38304"/>
    <lineage>
        <taxon>Bacteria</taxon>
        <taxon>Bacillati</taxon>
        <taxon>Actinomycetota</taxon>
        <taxon>Actinomycetes</taxon>
        <taxon>Mycobacteriales</taxon>
        <taxon>Corynebacteriaceae</taxon>
        <taxon>Corynebacterium</taxon>
    </lineage>
</organism>
<gene>
    <name evidence="5" type="ORF">JDP02_02085</name>
</gene>
<dbReference type="PIRSF" id="PIRSF005962">
    <property type="entry name" value="Pept_M20D_amidohydro"/>
    <property type="match status" value="1"/>
</dbReference>
<evidence type="ECO:0000313" key="5">
    <source>
        <dbReference type="EMBL" id="MBK3427301.1"/>
    </source>
</evidence>
<comment type="cofactor">
    <cofactor evidence="2">
        <name>Mn(2+)</name>
        <dbReference type="ChEBI" id="CHEBI:29035"/>
    </cofactor>
    <text evidence="2">The Mn(2+) ion enhances activity.</text>
</comment>
<evidence type="ECO:0000256" key="2">
    <source>
        <dbReference type="PIRSR" id="PIRSR005962-1"/>
    </source>
</evidence>
<protein>
    <submittedName>
        <fullName evidence="5">Amidohydrolase</fullName>
    </submittedName>
</protein>
<dbReference type="GO" id="GO:0050118">
    <property type="term" value="F:N-acetyldiaminopimelate deacetylase activity"/>
    <property type="evidence" value="ECO:0007669"/>
    <property type="project" value="UniProtKB-ARBA"/>
</dbReference>
<dbReference type="InterPro" id="IPR036264">
    <property type="entry name" value="Bact_exopeptidase_dim_dom"/>
</dbReference>
<dbReference type="GO" id="GO:0019877">
    <property type="term" value="P:diaminopimelate biosynthetic process"/>
    <property type="evidence" value="ECO:0007669"/>
    <property type="project" value="UniProtKB-ARBA"/>
</dbReference>
<dbReference type="PANTHER" id="PTHR11014:SF63">
    <property type="entry name" value="METALLOPEPTIDASE, PUTATIVE (AFU_ORTHOLOGUE AFUA_6G09600)-RELATED"/>
    <property type="match status" value="1"/>
</dbReference>
<evidence type="ECO:0000256" key="3">
    <source>
        <dbReference type="SAM" id="MobiDB-lite"/>
    </source>
</evidence>
<keyword evidence="1 5" id="KW-0378">Hydrolase</keyword>
<keyword evidence="2" id="KW-0464">Manganese</keyword>
<dbReference type="InterPro" id="IPR011650">
    <property type="entry name" value="Peptidase_M20_dimer"/>
</dbReference>
<dbReference type="InterPro" id="IPR002933">
    <property type="entry name" value="Peptidase_M20"/>
</dbReference>
<dbReference type="AlphaFoldDB" id="A0A8I1HP93"/>
<evidence type="ECO:0000313" key="6">
    <source>
        <dbReference type="Proteomes" id="UP000603369"/>
    </source>
</evidence>
<dbReference type="RefSeq" id="WP_005324127.1">
    <property type="nucleotide sequence ID" value="NZ_CP073092.1"/>
</dbReference>
<dbReference type="NCBIfam" id="TIGR01891">
    <property type="entry name" value="amidohydrolases"/>
    <property type="match status" value="1"/>
</dbReference>
<dbReference type="PANTHER" id="PTHR11014">
    <property type="entry name" value="PEPTIDASE M20 FAMILY MEMBER"/>
    <property type="match status" value="1"/>
</dbReference>
<reference evidence="5 6" key="1">
    <citation type="submission" date="2020-12" db="EMBL/GenBank/DDBJ databases">
        <title>Draft genome sequence of the commensal strain Corynebacterium tuberculostearicum MFP09/CIP 102622 isolated from human skin.</title>
        <authorList>
            <person name="Boukerb A.M."/>
            <person name="Janvier X."/>
            <person name="Feuilloley M.G.J."/>
            <person name="Groboillot A."/>
        </authorList>
    </citation>
    <scope>NUCLEOTIDE SEQUENCE [LARGE SCALE GENOMIC DNA]</scope>
    <source>
        <strain evidence="5 6">CIP 102622</strain>
    </source>
</reference>
<dbReference type="SUPFAM" id="SSF53187">
    <property type="entry name" value="Zn-dependent exopeptidases"/>
    <property type="match status" value="1"/>
</dbReference>
<keyword evidence="2" id="KW-0479">Metal-binding</keyword>
<comment type="caution">
    <text evidence="5">The sequence shown here is derived from an EMBL/GenBank/DDBJ whole genome shotgun (WGS) entry which is preliminary data.</text>
</comment>
<accession>A0A8I1HP93</accession>
<dbReference type="InterPro" id="IPR017439">
    <property type="entry name" value="Amidohydrolase"/>
</dbReference>
<dbReference type="Gene3D" id="3.40.630.10">
    <property type="entry name" value="Zn peptidases"/>
    <property type="match status" value="1"/>
</dbReference>
<feature type="region of interest" description="Disordered" evidence="3">
    <location>
        <begin position="439"/>
        <end position="458"/>
    </location>
</feature>
<evidence type="ECO:0000256" key="1">
    <source>
        <dbReference type="ARBA" id="ARBA00022801"/>
    </source>
</evidence>
<dbReference type="Gene3D" id="3.30.70.360">
    <property type="match status" value="1"/>
</dbReference>
<feature type="binding site" evidence="2">
    <location>
        <position position="144"/>
    </location>
    <ligand>
        <name>Mn(2+)</name>
        <dbReference type="ChEBI" id="CHEBI:29035"/>
        <label>2</label>
    </ligand>
</feature>
<dbReference type="GO" id="GO:0046872">
    <property type="term" value="F:metal ion binding"/>
    <property type="evidence" value="ECO:0007669"/>
    <property type="project" value="UniProtKB-KW"/>
</dbReference>
<feature type="binding site" evidence="2">
    <location>
        <position position="180"/>
    </location>
    <ligand>
        <name>Mn(2+)</name>
        <dbReference type="ChEBI" id="CHEBI:29035"/>
        <label>2</label>
    </ligand>
</feature>
<name>A0A8I1HP93_9CORY</name>
<feature type="binding site" evidence="2">
    <location>
        <position position="410"/>
    </location>
    <ligand>
        <name>Mn(2+)</name>
        <dbReference type="ChEBI" id="CHEBI:29035"/>
        <label>2</label>
    </ligand>
</feature>
<dbReference type="EMBL" id="JAEHFL010000002">
    <property type="protein sequence ID" value="MBK3427301.1"/>
    <property type="molecule type" value="Genomic_DNA"/>
</dbReference>
<feature type="domain" description="Peptidase M20 dimerisation" evidence="4">
    <location>
        <begin position="230"/>
        <end position="327"/>
    </location>
</feature>
<proteinExistence type="predicted"/>
<dbReference type="FunFam" id="3.30.70.360:FF:000001">
    <property type="entry name" value="N-acetyldiaminopimelate deacetylase"/>
    <property type="match status" value="1"/>
</dbReference>
<evidence type="ECO:0000259" key="4">
    <source>
        <dbReference type="Pfam" id="PF07687"/>
    </source>
</evidence>
<feature type="binding site" evidence="2">
    <location>
        <position position="208"/>
    </location>
    <ligand>
        <name>Mn(2+)</name>
        <dbReference type="ChEBI" id="CHEBI:29035"/>
        <label>2</label>
    </ligand>
</feature>
<dbReference type="Pfam" id="PF01546">
    <property type="entry name" value="Peptidase_M20"/>
    <property type="match status" value="1"/>
</dbReference>
<dbReference type="CDD" id="cd03886">
    <property type="entry name" value="M20_Acy1"/>
    <property type="match status" value="1"/>
</dbReference>
<dbReference type="Proteomes" id="UP000603369">
    <property type="component" value="Unassembled WGS sequence"/>
</dbReference>
<sequence>MTDPTKRIRPTNPGRLAAPRQAQQLPPLPVTRARIGERVATEVFQEMGEGMLEELQNFRRDLHRNPEIGLDLPRTQKKVLEALEGLPLEIHVGQDLSSVVAVLRGGQRGERPVSVLLRADMDALEVREQTGSPFASTNGYMHACGHDLHTAGLVGAARILCEHREELHGDVTFMFQPGEEGPGGALPMIEEGVLDAAGRRPIAAYGLHVGPQDRGTFHYVPGPMMASSSNLTITVLGKGGHGSRPHDAIDPVAALAEIQMSLQTALTRRFDALEPIVITVTNLWAGDGAYNAIPERAALGATVRVLRDEKIDAVRQMITEVSSSVAASHRCTAQVDFEILYPTTKTNARENQFAATLWGQMFGAENVQPFDAPMMASEDFGYVLSQVPGTFMWMGTANPEKPENQREWNHSPMMRFDDSVLGMQSAALAAVAFERLATENEHPSAQTKAMRDAAGVQK</sequence>
<feature type="binding site" evidence="2">
    <location>
        <position position="146"/>
    </location>
    <ligand>
        <name>Mn(2+)</name>
        <dbReference type="ChEBI" id="CHEBI:29035"/>
        <label>2</label>
    </ligand>
</feature>
<dbReference type="SUPFAM" id="SSF55031">
    <property type="entry name" value="Bacterial exopeptidase dimerisation domain"/>
    <property type="match status" value="1"/>
</dbReference>
<dbReference type="Pfam" id="PF07687">
    <property type="entry name" value="M20_dimer"/>
    <property type="match status" value="1"/>
</dbReference>